<organism evidence="1 2">
    <name type="scientific">Paenibacillus peoriae</name>
    <dbReference type="NCBI Taxonomy" id="59893"/>
    <lineage>
        <taxon>Bacteria</taxon>
        <taxon>Bacillati</taxon>
        <taxon>Bacillota</taxon>
        <taxon>Bacilli</taxon>
        <taxon>Bacillales</taxon>
        <taxon>Paenibacillaceae</taxon>
        <taxon>Paenibacillus</taxon>
    </lineage>
</organism>
<sequence length="97" mass="10828">MKDKQLSNPFASGSGGVHFEAHIQASFVTLMLTGGFAPCLSRWPVVELKLQGKIDGFNTDGLIVFVEEPVSKRKAKMLTQIKHNRLAYLVYKKHLNV</sequence>
<reference evidence="1 2" key="1">
    <citation type="submission" date="2020-09" db="EMBL/GenBank/DDBJ databases">
        <title>Characterization of Paenibacillus peoriae strain ZF390 with broad-spectrum antimicrobial activity as a potential biocontrol agent.</title>
        <authorList>
            <person name="Li L."/>
            <person name="Zhao Y."/>
            <person name="Li B."/>
            <person name="Xie X."/>
        </authorList>
    </citation>
    <scope>NUCLEOTIDE SEQUENCE [LARGE SCALE GENOMIC DNA]</scope>
    <source>
        <strain evidence="1 2">ZF390</strain>
    </source>
</reference>
<proteinExistence type="predicted"/>
<dbReference type="Proteomes" id="UP000516384">
    <property type="component" value="Chromosome"/>
</dbReference>
<accession>A0A7H0YF90</accession>
<evidence type="ECO:0000313" key="1">
    <source>
        <dbReference type="EMBL" id="QNR69748.1"/>
    </source>
</evidence>
<dbReference type="AlphaFoldDB" id="A0A7H0YF90"/>
<name>A0A7H0YF90_9BACL</name>
<evidence type="ECO:0000313" key="2">
    <source>
        <dbReference type="Proteomes" id="UP000516384"/>
    </source>
</evidence>
<protein>
    <submittedName>
        <fullName evidence="1">Uncharacterized protein</fullName>
    </submittedName>
</protein>
<dbReference type="RefSeq" id="WP_025723560.1">
    <property type="nucleotide sequence ID" value="NZ_CP061172.1"/>
</dbReference>
<dbReference type="EMBL" id="CP061172">
    <property type="protein sequence ID" value="QNR69748.1"/>
    <property type="molecule type" value="Genomic_DNA"/>
</dbReference>
<gene>
    <name evidence="1" type="ORF">IAQ67_12485</name>
</gene>